<dbReference type="GO" id="GO:0015074">
    <property type="term" value="P:DNA integration"/>
    <property type="evidence" value="ECO:0007669"/>
    <property type="project" value="InterPro"/>
</dbReference>
<dbReference type="Gene3D" id="3.30.420.10">
    <property type="entry name" value="Ribonuclease H-like superfamily/Ribonuclease H"/>
    <property type="match status" value="1"/>
</dbReference>
<dbReference type="EMBL" id="CDMZ01002213">
    <property type="protein sequence ID" value="CEM41335.1"/>
    <property type="molecule type" value="Genomic_DNA"/>
</dbReference>
<feature type="compositionally biased region" description="Polar residues" evidence="1">
    <location>
        <begin position="383"/>
        <end position="396"/>
    </location>
</feature>
<feature type="region of interest" description="Disordered" evidence="1">
    <location>
        <begin position="383"/>
        <end position="498"/>
    </location>
</feature>
<sequence length="649" mass="72682">MCGLGGGSASEILSGPSALQMMKAERWSIRHLIGGDLEDSIVSRRPREFRYEEASGGEMICAEEVEASPVLEGMDGNPVSPLFRGAFKSLLTERKGRLMDGMIFGCKSHAVRYLCSVVRRYEPRLGKFEVVQTDNGGEFTGNKKGQYDDFCQKERVYHCRGADYTPQHQGAGERSNRTVKRLLRKVRRQTGLPPYCEKWLFRGVVQELNNCVSTVTGQSAVRATFGEERSAEIPSLTVGNRVYVYNSRPRKKNEEPIHGVEGFFGGTETSNVVTLIIKKNNGWKPIRVPPSSMSLVSWRGIDSNSFPSSLFPSGVSSEIGGERKGVIDDDCAASVVDVEEVSTQAEDFPPARFSSSFSSARFFPDVLCTATRLCERLLTSPETANSGEVQTSSLSPQGAAHIQLQSGQLEMHAEQKGGDEGEETEGRIDVEGDSEPRRGARRQPKREGREEREAVPLSPVAEDVELEWEEESDRNALRAQEDEGEKEVCGTQEDEKKEEALRERLGKLKEELARLIEEKKKRRRPLTRVVPVDPKVVKEMMEHVNPRKGHIDATPDEVAEGLFEGAMQNELERFIKETVFARGLRMPRGRKVMRCRWVLTWKKKAGKRLAKAQLVVKGFQDDRKNLWTYSGTADWWSVLLVLSFASTKG</sequence>
<evidence type="ECO:0000256" key="1">
    <source>
        <dbReference type="SAM" id="MobiDB-lite"/>
    </source>
</evidence>
<evidence type="ECO:0000313" key="3">
    <source>
        <dbReference type="EMBL" id="CEM41335.1"/>
    </source>
</evidence>
<dbReference type="InterPro" id="IPR001584">
    <property type="entry name" value="Integrase_cat-core"/>
</dbReference>
<feature type="compositionally biased region" description="Basic and acidic residues" evidence="1">
    <location>
        <begin position="411"/>
        <end position="438"/>
    </location>
</feature>
<organism evidence="3">
    <name type="scientific">Chromera velia CCMP2878</name>
    <dbReference type="NCBI Taxonomy" id="1169474"/>
    <lineage>
        <taxon>Eukaryota</taxon>
        <taxon>Sar</taxon>
        <taxon>Alveolata</taxon>
        <taxon>Colpodellida</taxon>
        <taxon>Chromeraceae</taxon>
        <taxon>Chromera</taxon>
    </lineage>
</organism>
<dbReference type="SUPFAM" id="SSF53098">
    <property type="entry name" value="Ribonuclease H-like"/>
    <property type="match status" value="1"/>
</dbReference>
<dbReference type="GO" id="GO:0003676">
    <property type="term" value="F:nucleic acid binding"/>
    <property type="evidence" value="ECO:0007669"/>
    <property type="project" value="InterPro"/>
</dbReference>
<dbReference type="InterPro" id="IPR012337">
    <property type="entry name" value="RNaseH-like_sf"/>
</dbReference>
<dbReference type="PhylomeDB" id="A0A0G4HBZ1"/>
<feature type="compositionally biased region" description="Acidic residues" evidence="1">
    <location>
        <begin position="462"/>
        <end position="472"/>
    </location>
</feature>
<accession>A0A0G4HBZ1</accession>
<reference evidence="3" key="1">
    <citation type="submission" date="2014-11" db="EMBL/GenBank/DDBJ databases">
        <authorList>
            <person name="Otto D Thomas"/>
            <person name="Naeem Raeece"/>
        </authorList>
    </citation>
    <scope>NUCLEOTIDE SEQUENCE</scope>
</reference>
<dbReference type="InterPro" id="IPR036397">
    <property type="entry name" value="RNaseH_sf"/>
</dbReference>
<evidence type="ECO:0000259" key="2">
    <source>
        <dbReference type="PROSITE" id="PS50994"/>
    </source>
</evidence>
<gene>
    <name evidence="3" type="ORF">Cvel_6199</name>
</gene>
<dbReference type="PROSITE" id="PS50994">
    <property type="entry name" value="INTEGRASE"/>
    <property type="match status" value="1"/>
</dbReference>
<name>A0A0G4HBZ1_9ALVE</name>
<proteinExistence type="predicted"/>
<protein>
    <recommendedName>
        <fullName evidence="2">Integrase catalytic domain-containing protein</fullName>
    </recommendedName>
</protein>
<feature type="compositionally biased region" description="Basic and acidic residues" evidence="1">
    <location>
        <begin position="445"/>
        <end position="454"/>
    </location>
</feature>
<dbReference type="VEuPathDB" id="CryptoDB:Cvel_6199"/>
<feature type="domain" description="Integrase catalytic" evidence="2">
    <location>
        <begin position="117"/>
        <end position="242"/>
    </location>
</feature>
<dbReference type="AlphaFoldDB" id="A0A0G4HBZ1"/>